<dbReference type="PANTHER" id="PTHR31616:SF10">
    <property type="entry name" value="TREHALASE"/>
    <property type="match status" value="1"/>
</dbReference>
<dbReference type="EMBL" id="BONY01000019">
    <property type="protein sequence ID" value="GIH05474.1"/>
    <property type="molecule type" value="Genomic_DNA"/>
</dbReference>
<dbReference type="InterPro" id="IPR011613">
    <property type="entry name" value="GH15-like"/>
</dbReference>
<dbReference type="InterPro" id="IPR045582">
    <property type="entry name" value="Trehalase-like_N"/>
</dbReference>
<proteinExistence type="predicted"/>
<dbReference type="GO" id="GO:0005993">
    <property type="term" value="P:trehalose catabolic process"/>
    <property type="evidence" value="ECO:0007669"/>
    <property type="project" value="TreeGrafter"/>
</dbReference>
<dbReference type="AlphaFoldDB" id="A0A8J3Q7K7"/>
<dbReference type="PANTHER" id="PTHR31616">
    <property type="entry name" value="TREHALASE"/>
    <property type="match status" value="1"/>
</dbReference>
<comment type="caution">
    <text evidence="3">The sequence shown here is derived from an EMBL/GenBank/DDBJ whole genome shotgun (WGS) entry which is preliminary data.</text>
</comment>
<dbReference type="Pfam" id="PF19291">
    <property type="entry name" value="TREH_N"/>
    <property type="match status" value="1"/>
</dbReference>
<feature type="domain" description="GH15-like" evidence="1">
    <location>
        <begin position="256"/>
        <end position="614"/>
    </location>
</feature>
<dbReference type="Proteomes" id="UP000612899">
    <property type="component" value="Unassembled WGS sequence"/>
</dbReference>
<dbReference type="Pfam" id="PF00723">
    <property type="entry name" value="Glyco_hydro_15"/>
    <property type="match status" value="1"/>
</dbReference>
<dbReference type="GO" id="GO:0015927">
    <property type="term" value="F:trehalase activity"/>
    <property type="evidence" value="ECO:0007669"/>
    <property type="project" value="TreeGrafter"/>
</dbReference>
<name>A0A8J3Q7K7_9ACTN</name>
<feature type="domain" description="Trehalase-like N-terminal" evidence="2">
    <location>
        <begin position="20"/>
        <end position="183"/>
    </location>
</feature>
<reference evidence="3" key="1">
    <citation type="submission" date="2021-01" db="EMBL/GenBank/DDBJ databases">
        <title>Whole genome shotgun sequence of Rhizocola hellebori NBRC 109834.</title>
        <authorList>
            <person name="Komaki H."/>
            <person name="Tamura T."/>
        </authorList>
    </citation>
    <scope>NUCLEOTIDE SEQUENCE</scope>
    <source>
        <strain evidence="3">NBRC 109834</strain>
    </source>
</reference>
<dbReference type="Gene3D" id="1.50.10.10">
    <property type="match status" value="1"/>
</dbReference>
<dbReference type="InterPro" id="IPR008928">
    <property type="entry name" value="6-hairpin_glycosidase_sf"/>
</dbReference>
<sequence length="623" mass="67927">MPPSLKCVTEIRLAPRLSGAPIADHALLSDCHCAALVTIDGSVDWLCFPRFDSPSVFGRLLDADAGHWSIRPADHYTVSRRYLDRTLVLETTFSCPAGTVVLTDALAMGPDNRGHALGKGAPRLMIRSVTCTEGTVPVEVSYAPRPEYGLLRPLLSTVDGGVTARGGAEWLVFSAPVSMDIAGSTATAHLPMSAGQTHYFALHRSTLEEEPAWIWSQAQLADRLDATVEAWESWSEMHQHYQGPWRELVHHSGRVLQGLTFQPSGAIVAAATTSLPEAIGGERNWDYRFSWVRDASFTMEALWVAACPDEASDFFEFMTTAAAGSIGPGTPLQIMFGVGGEHDLSERTLPHLAGWRDSRPVRVGNGAWVQQQIDVYGELLGAAHRLADQITEVDDETLAFLTALAESAAQRWREPDQGIWEVRGEPRHFLYSKVMCWMALDRAIKLAGALRAGHRVDAWRQIRDEIWQTVISEGWNDKAGAFTQYYGSSDLDAANLMMPIVGFLPADDPRMLATIDAIADRLTDDRGLVYRYSTEAGVDGLAGTEGAFLLCTFWLAQALAMAGQVSRARAVFERAAAYTNDVGLLAEEVDTESGELLGNFPQALSHIGLINAAWAISQADSTA</sequence>
<dbReference type="InterPro" id="IPR012341">
    <property type="entry name" value="6hp_glycosidase-like_sf"/>
</dbReference>
<evidence type="ECO:0000313" key="3">
    <source>
        <dbReference type="EMBL" id="GIH05474.1"/>
    </source>
</evidence>
<organism evidence="3 4">
    <name type="scientific">Rhizocola hellebori</name>
    <dbReference type="NCBI Taxonomy" id="1392758"/>
    <lineage>
        <taxon>Bacteria</taxon>
        <taxon>Bacillati</taxon>
        <taxon>Actinomycetota</taxon>
        <taxon>Actinomycetes</taxon>
        <taxon>Micromonosporales</taxon>
        <taxon>Micromonosporaceae</taxon>
        <taxon>Rhizocola</taxon>
    </lineage>
</organism>
<protein>
    <submittedName>
        <fullName evidence="3">Trehalase</fullName>
    </submittedName>
</protein>
<evidence type="ECO:0000259" key="1">
    <source>
        <dbReference type="Pfam" id="PF00723"/>
    </source>
</evidence>
<evidence type="ECO:0000313" key="4">
    <source>
        <dbReference type="Proteomes" id="UP000612899"/>
    </source>
</evidence>
<dbReference type="SUPFAM" id="SSF48208">
    <property type="entry name" value="Six-hairpin glycosidases"/>
    <property type="match status" value="1"/>
</dbReference>
<evidence type="ECO:0000259" key="2">
    <source>
        <dbReference type="Pfam" id="PF19291"/>
    </source>
</evidence>
<accession>A0A8J3Q7K7</accession>
<gene>
    <name evidence="3" type="ORF">Rhe02_35410</name>
</gene>
<keyword evidence="4" id="KW-1185">Reference proteome</keyword>